<reference evidence="2" key="2">
    <citation type="submission" date="2015-01" db="EMBL/GenBank/DDBJ databases">
        <title>Evolutionary Origins and Diversification of the Mycorrhizal Mutualists.</title>
        <authorList>
            <consortium name="DOE Joint Genome Institute"/>
            <consortium name="Mycorrhizal Genomics Consortium"/>
            <person name="Kohler A."/>
            <person name="Kuo A."/>
            <person name="Nagy L.G."/>
            <person name="Floudas D."/>
            <person name="Copeland A."/>
            <person name="Barry K.W."/>
            <person name="Cichocki N."/>
            <person name="Veneault-Fourrey C."/>
            <person name="LaButti K."/>
            <person name="Lindquist E.A."/>
            <person name="Lipzen A."/>
            <person name="Lundell T."/>
            <person name="Morin E."/>
            <person name="Murat C."/>
            <person name="Riley R."/>
            <person name="Ohm R."/>
            <person name="Sun H."/>
            <person name="Tunlid A."/>
            <person name="Henrissat B."/>
            <person name="Grigoriev I.V."/>
            <person name="Hibbett D.S."/>
            <person name="Martin F."/>
        </authorList>
    </citation>
    <scope>NUCLEOTIDE SEQUENCE [LARGE SCALE GENOMIC DNA]</scope>
    <source>
        <strain evidence="2">LaAM-08-1</strain>
    </source>
</reference>
<proteinExistence type="predicted"/>
<keyword evidence="2" id="KW-1185">Reference proteome</keyword>
<dbReference type="EMBL" id="KN838593">
    <property type="protein sequence ID" value="KIK02409.1"/>
    <property type="molecule type" value="Genomic_DNA"/>
</dbReference>
<accession>A0A0C9XLI9</accession>
<sequence>MSPSSRIARVADTAAFHQLSTLYSNRTQATNRRHLPSIPHQFPSVNFHHISKPASESPILLVLPFTAGCSALLKSNP</sequence>
<name>A0A0C9XLI9_9AGAR</name>
<dbReference type="AlphaFoldDB" id="A0A0C9XLI9"/>
<organism evidence="1 2">
    <name type="scientific">Laccaria amethystina LaAM-08-1</name>
    <dbReference type="NCBI Taxonomy" id="1095629"/>
    <lineage>
        <taxon>Eukaryota</taxon>
        <taxon>Fungi</taxon>
        <taxon>Dikarya</taxon>
        <taxon>Basidiomycota</taxon>
        <taxon>Agaricomycotina</taxon>
        <taxon>Agaricomycetes</taxon>
        <taxon>Agaricomycetidae</taxon>
        <taxon>Agaricales</taxon>
        <taxon>Agaricineae</taxon>
        <taxon>Hydnangiaceae</taxon>
        <taxon>Laccaria</taxon>
    </lineage>
</organism>
<evidence type="ECO:0000313" key="2">
    <source>
        <dbReference type="Proteomes" id="UP000054477"/>
    </source>
</evidence>
<protein>
    <submittedName>
        <fullName evidence="1">Uncharacterized protein</fullName>
    </submittedName>
</protein>
<reference evidence="1 2" key="1">
    <citation type="submission" date="2014-04" db="EMBL/GenBank/DDBJ databases">
        <authorList>
            <consortium name="DOE Joint Genome Institute"/>
            <person name="Kuo A."/>
            <person name="Kohler A."/>
            <person name="Nagy L.G."/>
            <person name="Floudas D."/>
            <person name="Copeland A."/>
            <person name="Barry K.W."/>
            <person name="Cichocki N."/>
            <person name="Veneault-Fourrey C."/>
            <person name="LaButti K."/>
            <person name="Lindquist E.A."/>
            <person name="Lipzen A."/>
            <person name="Lundell T."/>
            <person name="Morin E."/>
            <person name="Murat C."/>
            <person name="Sun H."/>
            <person name="Tunlid A."/>
            <person name="Henrissat B."/>
            <person name="Grigoriev I.V."/>
            <person name="Hibbett D.S."/>
            <person name="Martin F."/>
            <person name="Nordberg H.P."/>
            <person name="Cantor M.N."/>
            <person name="Hua S.X."/>
        </authorList>
    </citation>
    <scope>NUCLEOTIDE SEQUENCE [LARGE SCALE GENOMIC DNA]</scope>
    <source>
        <strain evidence="1 2">LaAM-08-1</strain>
    </source>
</reference>
<gene>
    <name evidence="1" type="ORF">K443DRAFT_677646</name>
</gene>
<dbReference type="HOGENOM" id="CLU_2638451_0_0_1"/>
<evidence type="ECO:0000313" key="1">
    <source>
        <dbReference type="EMBL" id="KIK02409.1"/>
    </source>
</evidence>
<dbReference type="Proteomes" id="UP000054477">
    <property type="component" value="Unassembled WGS sequence"/>
</dbReference>